<dbReference type="PANTHER" id="PTHR46708:SF2">
    <property type="entry name" value="FIBRONECTIN TYPE-III DOMAIN-CONTAINING PROTEIN"/>
    <property type="match status" value="1"/>
</dbReference>
<dbReference type="InterPro" id="IPR050991">
    <property type="entry name" value="ECM_Regulatory_Proteins"/>
</dbReference>
<dbReference type="InterPro" id="IPR036116">
    <property type="entry name" value="FN3_sf"/>
</dbReference>
<dbReference type="RefSeq" id="WP_423773106.1">
    <property type="nucleotide sequence ID" value="NZ_DYUD01000014.1"/>
</dbReference>
<dbReference type="AlphaFoldDB" id="A0A921MQP0"/>
<dbReference type="InterPro" id="IPR013783">
    <property type="entry name" value="Ig-like_fold"/>
</dbReference>
<dbReference type="CDD" id="cd00063">
    <property type="entry name" value="FN3"/>
    <property type="match status" value="1"/>
</dbReference>
<accession>A0A921MQP0</accession>
<dbReference type="PROSITE" id="PS50853">
    <property type="entry name" value="FN3"/>
    <property type="match status" value="1"/>
</dbReference>
<evidence type="ECO:0000313" key="3">
    <source>
        <dbReference type="EMBL" id="HJG88632.1"/>
    </source>
</evidence>
<reference evidence="3" key="2">
    <citation type="submission" date="2021-09" db="EMBL/GenBank/DDBJ databases">
        <authorList>
            <person name="Gilroy R."/>
        </authorList>
    </citation>
    <scope>NUCLEOTIDE SEQUENCE</scope>
    <source>
        <strain evidence="3">CHK121-7720</strain>
    </source>
</reference>
<evidence type="ECO:0000256" key="1">
    <source>
        <dbReference type="ARBA" id="ARBA00022737"/>
    </source>
</evidence>
<evidence type="ECO:0000313" key="4">
    <source>
        <dbReference type="Proteomes" id="UP000757103"/>
    </source>
</evidence>
<organism evidence="3 4">
    <name type="scientific">Barnesiella viscericola</name>
    <dbReference type="NCBI Taxonomy" id="397865"/>
    <lineage>
        <taxon>Bacteria</taxon>
        <taxon>Pseudomonadati</taxon>
        <taxon>Bacteroidota</taxon>
        <taxon>Bacteroidia</taxon>
        <taxon>Bacteroidales</taxon>
        <taxon>Barnesiellaceae</taxon>
        <taxon>Barnesiella</taxon>
    </lineage>
</organism>
<dbReference type="InterPro" id="IPR003961">
    <property type="entry name" value="FN3_dom"/>
</dbReference>
<dbReference type="Gene3D" id="2.60.40.10">
    <property type="entry name" value="Immunoglobulins"/>
    <property type="match status" value="1"/>
</dbReference>
<keyword evidence="1" id="KW-0677">Repeat</keyword>
<proteinExistence type="predicted"/>
<dbReference type="EMBL" id="DYUD01000014">
    <property type="protein sequence ID" value="HJG88632.1"/>
    <property type="molecule type" value="Genomic_DNA"/>
</dbReference>
<dbReference type="Proteomes" id="UP000757103">
    <property type="component" value="Unassembled WGS sequence"/>
</dbReference>
<sequence length="279" mass="31382">MDILSYKGTEMTVRWNAVEGAEGYVYNLFYPNNMSGGDLYLKKEEKTTDNTLTVTGLDPDIRYQLNVATVVGEKQSAYSQTFDITPILATPEPIRPTDYDGSAFTASWQPVENADRYVLNVYCYQQDSSLPLPISFIENLQVDSTSYFVDDLPGSYIFYFTVYVVRNDGEISMKSREMPALPIIEAPVAGEATEVTSNSFVANWTPVTYANTYQVNVYREHTATADEVYDWPMPGAMSSRQMPRSTLLRAFRAHSSSEPSPEHLTGIFRWPPLLTEVSA</sequence>
<feature type="domain" description="Fibronectin type-III" evidence="2">
    <location>
        <begin position="1"/>
        <end position="93"/>
    </location>
</feature>
<gene>
    <name evidence="3" type="ORF">K8U91_04035</name>
</gene>
<evidence type="ECO:0000259" key="2">
    <source>
        <dbReference type="PROSITE" id="PS50853"/>
    </source>
</evidence>
<dbReference type="SUPFAM" id="SSF49265">
    <property type="entry name" value="Fibronectin type III"/>
    <property type="match status" value="1"/>
</dbReference>
<dbReference type="PANTHER" id="PTHR46708">
    <property type="entry name" value="TENASCIN"/>
    <property type="match status" value="1"/>
</dbReference>
<reference evidence="3" key="1">
    <citation type="journal article" date="2021" name="PeerJ">
        <title>Extensive microbial diversity within the chicken gut microbiome revealed by metagenomics and culture.</title>
        <authorList>
            <person name="Gilroy R."/>
            <person name="Ravi A."/>
            <person name="Getino M."/>
            <person name="Pursley I."/>
            <person name="Horton D.L."/>
            <person name="Alikhan N.F."/>
            <person name="Baker D."/>
            <person name="Gharbi K."/>
            <person name="Hall N."/>
            <person name="Watson M."/>
            <person name="Adriaenssens E.M."/>
            <person name="Foster-Nyarko E."/>
            <person name="Jarju S."/>
            <person name="Secka A."/>
            <person name="Antonio M."/>
            <person name="Oren A."/>
            <person name="Chaudhuri R.R."/>
            <person name="La Ragione R."/>
            <person name="Hildebrand F."/>
            <person name="Pallen M.J."/>
        </authorList>
    </citation>
    <scope>NUCLEOTIDE SEQUENCE</scope>
    <source>
        <strain evidence="3">CHK121-7720</strain>
    </source>
</reference>
<name>A0A921MQP0_9BACT</name>
<comment type="caution">
    <text evidence="3">The sequence shown here is derived from an EMBL/GenBank/DDBJ whole genome shotgun (WGS) entry which is preliminary data.</text>
</comment>
<protein>
    <submittedName>
        <fullName evidence="3">Fibronectin type III domain-containing protein</fullName>
    </submittedName>
</protein>